<gene>
    <name evidence="1" type="ORF">NBR_LOCUS17004</name>
</gene>
<organism evidence="3">
    <name type="scientific">Nippostrongylus brasiliensis</name>
    <name type="common">Rat hookworm</name>
    <dbReference type="NCBI Taxonomy" id="27835"/>
    <lineage>
        <taxon>Eukaryota</taxon>
        <taxon>Metazoa</taxon>
        <taxon>Ecdysozoa</taxon>
        <taxon>Nematoda</taxon>
        <taxon>Chromadorea</taxon>
        <taxon>Rhabditida</taxon>
        <taxon>Rhabditina</taxon>
        <taxon>Rhabditomorpha</taxon>
        <taxon>Strongyloidea</taxon>
        <taxon>Heligmosomidae</taxon>
        <taxon>Nippostrongylus</taxon>
    </lineage>
</organism>
<accession>A0A0N4YJ76</accession>
<dbReference type="AlphaFoldDB" id="A0A0N4YJ76"/>
<keyword evidence="2" id="KW-1185">Reference proteome</keyword>
<protein>
    <submittedName>
        <fullName evidence="3">Replicative DNA helicase</fullName>
    </submittedName>
</protein>
<dbReference type="Proteomes" id="UP000271162">
    <property type="component" value="Unassembled WGS sequence"/>
</dbReference>
<sequence length="262" mass="29871">MFIFEARNILQSLPSKPNPLRDLELALILQIEGMRQLDETRISEEVRKNLKLALAALAMAAGIYGRREFKGFWKKYDEKRENDHKNKHNTTSIKTVTPRANWQKVQKREAKTAAEYVKDAESQNEQALRLLDDEGRNQSLPYTMILAAQHKIQWFEKGGSKLYDLELALVMEIEGVDLMPEDENPQVFYHLGMALLNLVEAARTFKHSPSNINQLVIKLIENMVQLVKGQQPASAKNAAKIADQVLIEIIRNEVAEGAQPKL</sequence>
<dbReference type="WBParaSite" id="NBR_0001700301-mRNA-1">
    <property type="protein sequence ID" value="NBR_0001700301-mRNA-1"/>
    <property type="gene ID" value="NBR_0001700301"/>
</dbReference>
<evidence type="ECO:0000313" key="2">
    <source>
        <dbReference type="Proteomes" id="UP000271162"/>
    </source>
</evidence>
<reference evidence="1 2" key="2">
    <citation type="submission" date="2018-11" db="EMBL/GenBank/DDBJ databases">
        <authorList>
            <consortium name="Pathogen Informatics"/>
        </authorList>
    </citation>
    <scope>NUCLEOTIDE SEQUENCE [LARGE SCALE GENOMIC DNA]</scope>
</reference>
<evidence type="ECO:0000313" key="3">
    <source>
        <dbReference type="WBParaSite" id="NBR_0001700301-mRNA-1"/>
    </source>
</evidence>
<proteinExistence type="predicted"/>
<reference evidence="3" key="1">
    <citation type="submission" date="2017-02" db="UniProtKB">
        <authorList>
            <consortium name="WormBaseParasite"/>
        </authorList>
    </citation>
    <scope>IDENTIFICATION</scope>
</reference>
<name>A0A0N4YJ76_NIPBR</name>
<evidence type="ECO:0000313" key="1">
    <source>
        <dbReference type="EMBL" id="VDL80617.1"/>
    </source>
</evidence>
<dbReference type="EMBL" id="UYSL01022509">
    <property type="protein sequence ID" value="VDL80617.1"/>
    <property type="molecule type" value="Genomic_DNA"/>
</dbReference>